<dbReference type="GeneID" id="15011176"/>
<reference evidence="2 3" key="1">
    <citation type="submission" date="2010-10" db="EMBL/GenBank/DDBJ databases">
        <title>The Genome Sequence of Synechococcus phage S-SKS1.</title>
        <authorList>
            <consortium name="The Broad Institute Genome Sequencing Platform"/>
            <person name="Henn M.R."/>
            <person name="Clokie M."/>
            <person name="Levin J."/>
            <person name="Malboeuf C."/>
            <person name="Casali M."/>
            <person name="Russ C."/>
            <person name="Lennon N."/>
            <person name="Chapman S.B."/>
            <person name="Erlich R."/>
            <person name="Young S.K."/>
            <person name="Yandava C."/>
            <person name="Zeng Q."/>
            <person name="Alvarado L."/>
            <person name="Anderson S."/>
            <person name="Berlin A."/>
            <person name="Chen Z."/>
            <person name="Freedman E."/>
            <person name="Gellesch M."/>
            <person name="Goldberg J."/>
            <person name="Green L."/>
            <person name="Griggs A."/>
            <person name="Gujja S."/>
            <person name="Heilman E.R."/>
            <person name="Heiman D."/>
            <person name="Hollinger A."/>
            <person name="Howarth C."/>
            <person name="Larson L."/>
            <person name="Mehta T."/>
            <person name="Pearson M."/>
            <person name="Roberts A."/>
            <person name="Ryan E."/>
            <person name="Saif S."/>
            <person name="Shea T."/>
            <person name="Shenoy N."/>
            <person name="Sisk P."/>
            <person name="Stolte C."/>
            <person name="Sykes S."/>
            <person name="White J."/>
            <person name="Haas B."/>
            <person name="Nusbaum C."/>
            <person name="Birren B."/>
        </authorList>
    </citation>
    <scope>NUCLEOTIDE SEQUENCE [LARGE SCALE GENOMIC DNA]</scope>
</reference>
<evidence type="ECO:0000313" key="3">
    <source>
        <dbReference type="Proteomes" id="UP000201252"/>
    </source>
</evidence>
<evidence type="ECO:0000313" key="2">
    <source>
        <dbReference type="EMBL" id="AGH31767.1"/>
    </source>
</evidence>
<organism evidence="2 3">
    <name type="scientific">Synechococcus phage S-SKS1</name>
    <dbReference type="NCBI Taxonomy" id="754042"/>
    <lineage>
        <taxon>Viruses</taxon>
        <taxon>Duplodnaviria</taxon>
        <taxon>Heunggongvirae</taxon>
        <taxon>Uroviricota</taxon>
        <taxon>Caudoviricetes</taxon>
        <taxon>Llyrvirus</taxon>
        <taxon>Llyrvirus SSKS1</taxon>
    </lineage>
</organism>
<keyword evidence="3" id="KW-1185">Reference proteome</keyword>
<feature type="compositionally biased region" description="Basic and acidic residues" evidence="1">
    <location>
        <begin position="44"/>
        <end position="58"/>
    </location>
</feature>
<dbReference type="Gene3D" id="1.10.10.10">
    <property type="entry name" value="Winged helix-like DNA-binding domain superfamily/Winged helix DNA-binding domain"/>
    <property type="match status" value="1"/>
</dbReference>
<proteinExistence type="predicted"/>
<dbReference type="Proteomes" id="UP000201252">
    <property type="component" value="Segment"/>
</dbReference>
<dbReference type="RefSeq" id="YP_007674619.1">
    <property type="nucleotide sequence ID" value="NC_020851.1"/>
</dbReference>
<name>M4R1X3_9CAUD</name>
<protein>
    <submittedName>
        <fullName evidence="2">Uncharacterized protein</fullName>
    </submittedName>
</protein>
<evidence type="ECO:0000256" key="1">
    <source>
        <dbReference type="SAM" id="MobiDB-lite"/>
    </source>
</evidence>
<dbReference type="KEGG" id="vg:15011176"/>
<dbReference type="EMBL" id="HQ633071">
    <property type="protein sequence ID" value="AGH31767.1"/>
    <property type="molecule type" value="Genomic_DNA"/>
</dbReference>
<accession>M4R1X3</accession>
<feature type="region of interest" description="Disordered" evidence="1">
    <location>
        <begin position="37"/>
        <end position="66"/>
    </location>
</feature>
<dbReference type="InterPro" id="IPR036388">
    <property type="entry name" value="WH-like_DNA-bd_sf"/>
</dbReference>
<sequence length="112" mass="12543">MSYKGIFHTDKLSEVLNIPSLGDVYIDTSKDEEVKSYGMIHNRPHTESAKQKMRETRKPGLHKGGNIIAPNGKIVKFNCLSDFCKEHGLSVGHVSEMMNGKVRKSVKGWTRG</sequence>
<gene>
    <name evidence="2" type="ORF">SWZG_00262</name>
</gene>